<evidence type="ECO:0000313" key="2">
    <source>
        <dbReference type="EMBL" id="MEQ2235333.1"/>
    </source>
</evidence>
<feature type="region of interest" description="Disordered" evidence="1">
    <location>
        <begin position="74"/>
        <end position="127"/>
    </location>
</feature>
<evidence type="ECO:0008006" key="4">
    <source>
        <dbReference type="Google" id="ProtNLM"/>
    </source>
</evidence>
<feature type="compositionally biased region" description="Basic and acidic residues" evidence="1">
    <location>
        <begin position="37"/>
        <end position="58"/>
    </location>
</feature>
<evidence type="ECO:0000256" key="1">
    <source>
        <dbReference type="SAM" id="MobiDB-lite"/>
    </source>
</evidence>
<comment type="caution">
    <text evidence="2">The sequence shown here is derived from an EMBL/GenBank/DDBJ whole genome shotgun (WGS) entry which is preliminary data.</text>
</comment>
<proteinExistence type="predicted"/>
<name>A0ABV0TTW5_9TELE</name>
<feature type="compositionally biased region" description="Polar residues" evidence="1">
    <location>
        <begin position="82"/>
        <end position="112"/>
    </location>
</feature>
<accession>A0ABV0TTW5</accession>
<gene>
    <name evidence="2" type="ORF">ILYODFUR_001214</name>
</gene>
<organism evidence="2 3">
    <name type="scientific">Ilyodon furcidens</name>
    <name type="common">goldbreast splitfin</name>
    <dbReference type="NCBI Taxonomy" id="33524"/>
    <lineage>
        <taxon>Eukaryota</taxon>
        <taxon>Metazoa</taxon>
        <taxon>Chordata</taxon>
        <taxon>Craniata</taxon>
        <taxon>Vertebrata</taxon>
        <taxon>Euteleostomi</taxon>
        <taxon>Actinopterygii</taxon>
        <taxon>Neopterygii</taxon>
        <taxon>Teleostei</taxon>
        <taxon>Neoteleostei</taxon>
        <taxon>Acanthomorphata</taxon>
        <taxon>Ovalentaria</taxon>
        <taxon>Atherinomorphae</taxon>
        <taxon>Cyprinodontiformes</taxon>
        <taxon>Goodeidae</taxon>
        <taxon>Ilyodon</taxon>
    </lineage>
</organism>
<reference evidence="2 3" key="1">
    <citation type="submission" date="2021-06" db="EMBL/GenBank/DDBJ databases">
        <authorList>
            <person name="Palmer J.M."/>
        </authorList>
    </citation>
    <scope>NUCLEOTIDE SEQUENCE [LARGE SCALE GENOMIC DNA]</scope>
    <source>
        <strain evidence="3">if_2019</strain>
        <tissue evidence="2">Muscle</tissue>
    </source>
</reference>
<feature type="region of interest" description="Disordered" evidence="1">
    <location>
        <begin position="28"/>
        <end position="58"/>
    </location>
</feature>
<evidence type="ECO:0000313" key="3">
    <source>
        <dbReference type="Proteomes" id="UP001482620"/>
    </source>
</evidence>
<dbReference type="Proteomes" id="UP001482620">
    <property type="component" value="Unassembled WGS sequence"/>
</dbReference>
<keyword evidence="3" id="KW-1185">Reference proteome</keyword>
<protein>
    <recommendedName>
        <fullName evidence="4">THAP-type domain-containing protein</fullName>
    </recommendedName>
</protein>
<sequence>MRVCSDHFVSGCPSSLGDIESVHWAPTVNLGHQQSKPRSEASLQRDQRMKLKAEQQRRSECVEAMLDLLAEHPRMNPEETGTGPTVPQSEVVSGNGTLNDQDASSMTVTSDNPIRGRPHVRPLGFSQRPLPIHEKTVCSRPISFSYAPLAWDSCFLP</sequence>
<dbReference type="EMBL" id="JAHRIQ010046393">
    <property type="protein sequence ID" value="MEQ2235333.1"/>
    <property type="molecule type" value="Genomic_DNA"/>
</dbReference>